<dbReference type="Pfam" id="PF04983">
    <property type="entry name" value="RNA_pol_Rpb1_3"/>
    <property type="match status" value="1"/>
</dbReference>
<feature type="transmembrane region" description="Helical" evidence="9">
    <location>
        <begin position="21"/>
        <end position="43"/>
    </location>
</feature>
<evidence type="ECO:0000256" key="7">
    <source>
        <dbReference type="RuleBase" id="RU004279"/>
    </source>
</evidence>
<dbReference type="InterPro" id="IPR007066">
    <property type="entry name" value="RNA_pol_Rpb1_3"/>
</dbReference>
<reference evidence="11" key="1">
    <citation type="journal article" date="2021" name="bioRxiv">
        <title>Whole Genome Assembly and Annotation of Northern Wild Rice, Zizania palustris L., Supports a Whole Genome Duplication in the Zizania Genus.</title>
        <authorList>
            <person name="Haas M."/>
            <person name="Kono T."/>
            <person name="Macchietto M."/>
            <person name="Millas R."/>
            <person name="McGilp L."/>
            <person name="Shao M."/>
            <person name="Duquette J."/>
            <person name="Hirsch C.N."/>
            <person name="Kimball J."/>
        </authorList>
    </citation>
    <scope>NUCLEOTIDE SEQUENCE</scope>
    <source>
        <tissue evidence="11">Fresh leaf tissue</tissue>
    </source>
</reference>
<comment type="caution">
    <text evidence="11">The sequence shown here is derived from an EMBL/GenBank/DDBJ whole genome shotgun (WGS) entry which is preliminary data.</text>
</comment>
<feature type="compositionally biased region" description="Polar residues" evidence="8">
    <location>
        <begin position="1627"/>
        <end position="1654"/>
    </location>
</feature>
<dbReference type="OrthoDB" id="1926397at2759"/>
<feature type="domain" description="RNA polymerase N-terminal" evidence="10">
    <location>
        <begin position="255"/>
        <end position="588"/>
    </location>
</feature>
<evidence type="ECO:0000256" key="5">
    <source>
        <dbReference type="ARBA" id="ARBA00023163"/>
    </source>
</evidence>
<feature type="region of interest" description="Disordered" evidence="8">
    <location>
        <begin position="1387"/>
        <end position="1419"/>
    </location>
</feature>
<keyword evidence="12" id="KW-1185">Reference proteome</keyword>
<feature type="compositionally biased region" description="Basic and acidic residues" evidence="8">
    <location>
        <begin position="1842"/>
        <end position="1865"/>
    </location>
</feature>
<dbReference type="Pfam" id="PF04998">
    <property type="entry name" value="RNA_pol_Rpb1_5"/>
    <property type="match status" value="1"/>
</dbReference>
<feature type="region of interest" description="Disordered" evidence="8">
    <location>
        <begin position="2073"/>
        <end position="2093"/>
    </location>
</feature>
<dbReference type="GO" id="GO:0000428">
    <property type="term" value="C:DNA-directed RNA polymerase complex"/>
    <property type="evidence" value="ECO:0007669"/>
    <property type="project" value="UniProtKB-KW"/>
</dbReference>
<feature type="compositionally biased region" description="Basic and acidic residues" evidence="8">
    <location>
        <begin position="1794"/>
        <end position="1820"/>
    </location>
</feature>
<name>A0A8J5SNL3_ZIZPA</name>
<evidence type="ECO:0000256" key="2">
    <source>
        <dbReference type="ARBA" id="ARBA00022679"/>
    </source>
</evidence>
<sequence>MDGHKIVLAGDKYQQIRFEVSFLKMLTITAVLSVTLLSPFVYFKNMEEDQSVILVAEGAIKSIKLSLSTEEEICTYSINDCPVTHPSQLGNPFLGLPLETGKCESCGASENGKCEGHFGYIELPVPIYHPCHVTELRQILSLICLKCLRIKKGKVKQTNGKDNISVMSCYYCRDIPALSLKENKTADGAFRLELKAPPRRHMSERSWDFLDKYGFHHGGASHSRTLLPEEALNILKKIPDETKRKLAARGYIAQSGYVMKYLPVPPNCLYIPEFTDGQSIMSYVSFLPHAYWLLRISLTGLSLGHALFSYSTCFSYQDISIALLKKVLQKIEQIKKSRASSPNFESHEVESSDLQLSIGQYIHLRGTTRGPQDNTKRFAISTDSSVLSTKQWLDKMRTLFISKGSGFSSRSVLTGDPYIGVDVVGLPSEVAKRITFEEQVTDININKLQEVVDKGLCLTYRDGQTTYAITVGSKGHTTLKVGQTISRRIVDGDVVFLNRPPSTHKHSLQAFYVYVHEDHTVKINPLICSPLSADFDGDCVHIYYPQSLAAKAEALELFSVEKQLTSSHSGNVNLQLANDSLLALKHMSSRTMLSKESANQLAMFVSFSLPYPAVVKAKPYWTITQIMQGALPPELACQGDKHLVRDSIVIKLDLDKESVQTSFSDLVSSILFVKGPGEALQFLNVLQPLLMELILLDGFSVSLQDFHVPKALLEEAQKSIGKQSLILEQSRCAENQFVEMRVDNNLKGIKQQISDFVVKRSHLGLLIDPKSESSISKVVQQLGFVGLQLYREGKFYSRRLVEDCFSSFVNKHPAVGDVHPPEAYGLVRSSYFHGLNPYEELVHAISTREAIVRSSRGLTEPGTLFKSLMAILRDVVVCYDGTVRNICSNTIMQLKYKEDDAIDFPPGEPVGVLAATAISNPAYKAVLDASQSNNTSWELMKEILQTKTGYKNYIKDRKVILFLNDCSCAKKFCKEKAAIAVQGCLRRVTLEDCASDICIEYQKQISLDGTSEAAPILVGHIHLDNAQLERINISTEDILQKCQEISGKYGKKKGHLSHLFKKIIFSTCDCSFTQKIIDGNLPKVPCLQFFFSDNSTMLSESVERAVNILADSVCGVLLNTIIKGDPRIQVAKIVWVGSDATSWVKNTQKASKGEPAVEIIVEKEEALHHGDAWRTAMDACIPVLNLIDTRRSIPYGIQQVRELLGISCAFDQVVQRLSTTVRMVAKGVLKDHLVLVANSMTCTGNLNGFNTGGYKATFRSLKVQVPFTESTLITPMKCFEKAAEKCHLDSLGCVVSSCSWGKHAALGTGSSFQILWNESQLKNNKEYGDGLYDFLALVRTDEEKARYTLLDDVDYLVEENEVDYVCLSPELDGAIGQSMFEDNLEDQFSRKDSSWEKGTTMNSSWEQNGIAGNDSDKWGGWNDGSVTADTGVAKPAEQDNSCWDVPATVENNSSDWGGWGTEKTKDKEKLSGEPAERDVWSDQGAKREIDGGDNNWEKQHITCDEFKKNVDQDSWGNMSVSPSHSLWGKRKSGGDHAALEKQANTRNERSGTWEKQPSTWKENKTRASNGGSWGKDETHDNNEQQGSWDQMAVKDTDMQQESWGNVSAQNNYAQNKSWENVVAKAHGSTQEPWGNVSVSPSDAKQPGSLDSWNSARADDSSNKYNESWGNVAASPSETAWNVAPISQGNESSDAKQSDSWGGWSSARNDDPSKKDKDSWSNVAAPPSDTAWNAAPASQGNKSSEAKQSDSWVGWNSARADDSSNKDKDSWSNVAAPPSDDAWNAASVSQGNKNSDTKQSDSRDGWNSARADDSSNKDWKSDGWGARGGNWRGQRNNPGRPPRKPDGRGLPRKLDERGPPRRRFDLTTEEEKILGEIEPIVLSIRKIFRESIDGIRLSPEDEKFIKESVLEHHPEKQSKVSGEIDHIMVDKHQIFQESRCLFVMSSDGTRRDFSYLKCMENYVRKNYTEHGDSFCKKYFKRRRDQASLTVDGGSTPGPTAEATQSTAVEIEQGTSQQTQPDIANPPAATPHQKSQLFCHVLLNWGKSNFLSSTCDAESVSDYLKLGKAASTPALFASTSRRRSRQPHSSSRHRCRRRCPVFSRYARLPAPASENAETVVDFVADKVVDGERPLSSLHPHRIIASVSVVPPTFGVSDGGVWPSR</sequence>
<keyword evidence="3 7" id="KW-0548">Nucleotidyltransferase</keyword>
<protein>
    <recommendedName>
        <fullName evidence="7">DNA-directed RNA polymerase subunit</fullName>
        <ecNumber evidence="7">2.7.7.6</ecNumber>
    </recommendedName>
</protein>
<feature type="region of interest" description="Disordered" evidence="8">
    <location>
        <begin position="1622"/>
        <end position="1865"/>
    </location>
</feature>
<dbReference type="PANTHER" id="PTHR19376">
    <property type="entry name" value="DNA-DIRECTED RNA POLYMERASE"/>
    <property type="match status" value="1"/>
</dbReference>
<feature type="compositionally biased region" description="Basic and acidic residues" evidence="8">
    <location>
        <begin position="1707"/>
        <end position="1718"/>
    </location>
</feature>
<keyword evidence="4" id="KW-0862">Zinc</keyword>
<evidence type="ECO:0000256" key="6">
    <source>
        <dbReference type="ARBA" id="ARBA00048552"/>
    </source>
</evidence>
<dbReference type="Pfam" id="PF00623">
    <property type="entry name" value="RNA_pol_Rpb1_2"/>
    <property type="match status" value="1"/>
</dbReference>
<feature type="compositionally biased region" description="Basic residues" evidence="8">
    <location>
        <begin position="2078"/>
        <end position="2093"/>
    </location>
</feature>
<dbReference type="InterPro" id="IPR000722">
    <property type="entry name" value="RNA_pol_asu"/>
</dbReference>
<dbReference type="FunFam" id="3.30.1490.180:FF:000004">
    <property type="entry name" value="DNA-directed RNA polymerase subunit"/>
    <property type="match status" value="1"/>
</dbReference>
<comment type="similarity">
    <text evidence="7">Belongs to the RNA polymerase beta' chain family.</text>
</comment>
<evidence type="ECO:0000313" key="12">
    <source>
        <dbReference type="Proteomes" id="UP000729402"/>
    </source>
</evidence>
<proteinExistence type="inferred from homology"/>
<accession>A0A8J5SNL3</accession>
<evidence type="ECO:0000256" key="3">
    <source>
        <dbReference type="ARBA" id="ARBA00022695"/>
    </source>
</evidence>
<feature type="compositionally biased region" description="Basic and acidic residues" evidence="8">
    <location>
        <begin position="1758"/>
        <end position="1769"/>
    </location>
</feature>
<feature type="compositionally biased region" description="Polar residues" evidence="8">
    <location>
        <begin position="1553"/>
        <end position="1570"/>
    </location>
</feature>
<dbReference type="InterPro" id="IPR006592">
    <property type="entry name" value="RNA_pol_N"/>
</dbReference>
<dbReference type="InterPro" id="IPR040402">
    <property type="entry name" value="NRPD1_C"/>
</dbReference>
<keyword evidence="2 7" id="KW-0808">Transferase</keyword>
<feature type="region of interest" description="Disordered" evidence="8">
    <location>
        <begin position="1511"/>
        <end position="1602"/>
    </location>
</feature>
<keyword evidence="1 7" id="KW-0240">DNA-directed RNA polymerase</keyword>
<feature type="compositionally biased region" description="Basic and acidic residues" evidence="8">
    <location>
        <begin position="1462"/>
        <end position="1480"/>
    </location>
</feature>
<dbReference type="Pfam" id="PF11523">
    <property type="entry name" value="DUF3223"/>
    <property type="match status" value="1"/>
</dbReference>
<feature type="compositionally biased region" description="Polar residues" evidence="8">
    <location>
        <begin position="1396"/>
        <end position="1407"/>
    </location>
</feature>
<dbReference type="GO" id="GO:0006351">
    <property type="term" value="P:DNA-templated transcription"/>
    <property type="evidence" value="ECO:0007669"/>
    <property type="project" value="InterPro"/>
</dbReference>
<dbReference type="FunFam" id="4.10.860.120:FF:000008">
    <property type="entry name" value="DNA-directed RNA polymerase subunit"/>
    <property type="match status" value="1"/>
</dbReference>
<dbReference type="EMBL" id="JAAALK010000283">
    <property type="protein sequence ID" value="KAG8069779.1"/>
    <property type="molecule type" value="Genomic_DNA"/>
</dbReference>
<evidence type="ECO:0000256" key="4">
    <source>
        <dbReference type="ARBA" id="ARBA00022833"/>
    </source>
</evidence>
<dbReference type="CDD" id="cd02737">
    <property type="entry name" value="RNAP_IV_NRPD1_C"/>
    <property type="match status" value="1"/>
</dbReference>
<dbReference type="Pfam" id="PF04997">
    <property type="entry name" value="RNA_pol_Rpb1_1"/>
    <property type="match status" value="1"/>
</dbReference>
<evidence type="ECO:0000256" key="9">
    <source>
        <dbReference type="SAM" id="Phobius"/>
    </source>
</evidence>
<dbReference type="EC" id="2.7.7.6" evidence="7"/>
<feature type="compositionally biased region" description="Polar residues" evidence="8">
    <location>
        <begin position="2010"/>
        <end position="2020"/>
    </location>
</feature>
<feature type="compositionally biased region" description="Polar residues" evidence="8">
    <location>
        <begin position="1512"/>
        <end position="1524"/>
    </location>
</feature>
<dbReference type="InterPro" id="IPR045867">
    <property type="entry name" value="DNA-dir_RpoC_beta_prime"/>
</dbReference>
<comment type="function">
    <text evidence="7">DNA-dependent RNA polymerase catalyzes the transcription of DNA into RNA using the four ribonucleoside triphosphates as substrates.</text>
</comment>
<gene>
    <name evidence="11" type="ORF">GUJ93_ZPchr0006g43953</name>
</gene>
<dbReference type="PANTHER" id="PTHR19376:SF51">
    <property type="entry name" value="DNA-DIRECTED RNA POLYMERASE V SUBUNIT 1"/>
    <property type="match status" value="1"/>
</dbReference>
<keyword evidence="9" id="KW-0472">Membrane</keyword>
<feature type="region of interest" description="Disordered" evidence="8">
    <location>
        <begin position="1443"/>
        <end position="1480"/>
    </location>
</feature>
<keyword evidence="5 7" id="KW-0804">Transcription</keyword>
<dbReference type="SMART" id="SM00663">
    <property type="entry name" value="RPOLA_N"/>
    <property type="match status" value="1"/>
</dbReference>
<dbReference type="InterPro" id="IPR007081">
    <property type="entry name" value="RNA_pol_Rpb1_5"/>
</dbReference>
<feature type="compositionally biased region" description="Polar residues" evidence="8">
    <location>
        <begin position="1662"/>
        <end position="1691"/>
    </location>
</feature>
<evidence type="ECO:0000256" key="1">
    <source>
        <dbReference type="ARBA" id="ARBA00022478"/>
    </source>
</evidence>
<keyword evidence="9" id="KW-1133">Transmembrane helix</keyword>
<evidence type="ECO:0000313" key="11">
    <source>
        <dbReference type="EMBL" id="KAG8069779.1"/>
    </source>
</evidence>
<dbReference type="InterPro" id="IPR007080">
    <property type="entry name" value="RNA_pol_Rpb1_1"/>
</dbReference>
<keyword evidence="9" id="KW-0812">Transmembrane</keyword>
<evidence type="ECO:0000256" key="8">
    <source>
        <dbReference type="SAM" id="MobiDB-lite"/>
    </source>
</evidence>
<evidence type="ECO:0000259" key="10">
    <source>
        <dbReference type="SMART" id="SM00663"/>
    </source>
</evidence>
<dbReference type="GO" id="GO:0003677">
    <property type="term" value="F:DNA binding"/>
    <property type="evidence" value="ECO:0007669"/>
    <property type="project" value="InterPro"/>
</dbReference>
<reference evidence="11" key="2">
    <citation type="submission" date="2021-02" db="EMBL/GenBank/DDBJ databases">
        <authorList>
            <person name="Kimball J.A."/>
            <person name="Haas M.W."/>
            <person name="Macchietto M."/>
            <person name="Kono T."/>
            <person name="Duquette J."/>
            <person name="Shao M."/>
        </authorList>
    </citation>
    <scope>NUCLEOTIDE SEQUENCE</scope>
    <source>
        <tissue evidence="11">Fresh leaf tissue</tissue>
    </source>
</reference>
<dbReference type="Proteomes" id="UP000729402">
    <property type="component" value="Unassembled WGS sequence"/>
</dbReference>
<feature type="region of interest" description="Disordered" evidence="8">
    <location>
        <begin position="2010"/>
        <end position="2029"/>
    </location>
</feature>
<dbReference type="GO" id="GO:0003899">
    <property type="term" value="F:DNA-directed RNA polymerase activity"/>
    <property type="evidence" value="ECO:0007669"/>
    <property type="project" value="UniProtKB-EC"/>
</dbReference>
<organism evidence="11 12">
    <name type="scientific">Zizania palustris</name>
    <name type="common">Northern wild rice</name>
    <dbReference type="NCBI Taxonomy" id="103762"/>
    <lineage>
        <taxon>Eukaryota</taxon>
        <taxon>Viridiplantae</taxon>
        <taxon>Streptophyta</taxon>
        <taxon>Embryophyta</taxon>
        <taxon>Tracheophyta</taxon>
        <taxon>Spermatophyta</taxon>
        <taxon>Magnoliopsida</taxon>
        <taxon>Liliopsida</taxon>
        <taxon>Poales</taxon>
        <taxon>Poaceae</taxon>
        <taxon>BOP clade</taxon>
        <taxon>Oryzoideae</taxon>
        <taxon>Oryzeae</taxon>
        <taxon>Zizaniinae</taxon>
        <taxon>Zizania</taxon>
    </lineage>
</organism>
<comment type="catalytic activity">
    <reaction evidence="6 7">
        <text>RNA(n) + a ribonucleoside 5'-triphosphate = RNA(n+1) + diphosphate</text>
        <dbReference type="Rhea" id="RHEA:21248"/>
        <dbReference type="Rhea" id="RHEA-COMP:14527"/>
        <dbReference type="Rhea" id="RHEA-COMP:17342"/>
        <dbReference type="ChEBI" id="CHEBI:33019"/>
        <dbReference type="ChEBI" id="CHEBI:61557"/>
        <dbReference type="ChEBI" id="CHEBI:140395"/>
        <dbReference type="EC" id="2.7.7.6"/>
    </reaction>
</comment>